<gene>
    <name evidence="2" type="ORF">THARTR1_03991</name>
</gene>
<dbReference type="Proteomes" id="UP000236290">
    <property type="component" value="Unassembled WGS sequence"/>
</dbReference>
<sequence length="55" mass="6130">MQVQTKSRVHKSRGQSVHDDEKKKIRIGSLGQTRSNLKAKHTTKAQPETESVSAT</sequence>
<organism evidence="2 3">
    <name type="scientific">Trichoderma harzianum</name>
    <name type="common">Hypocrea lixii</name>
    <dbReference type="NCBI Taxonomy" id="5544"/>
    <lineage>
        <taxon>Eukaryota</taxon>
        <taxon>Fungi</taxon>
        <taxon>Dikarya</taxon>
        <taxon>Ascomycota</taxon>
        <taxon>Pezizomycotina</taxon>
        <taxon>Sordariomycetes</taxon>
        <taxon>Hypocreomycetidae</taxon>
        <taxon>Hypocreales</taxon>
        <taxon>Hypocreaceae</taxon>
        <taxon>Trichoderma</taxon>
    </lineage>
</organism>
<name>A0A2K0UDB6_TRIHA</name>
<comment type="caution">
    <text evidence="2">The sequence shown here is derived from an EMBL/GenBank/DDBJ whole genome shotgun (WGS) entry which is preliminary data.</text>
</comment>
<dbReference type="AlphaFoldDB" id="A0A2K0UDB6"/>
<evidence type="ECO:0000256" key="1">
    <source>
        <dbReference type="SAM" id="MobiDB-lite"/>
    </source>
</evidence>
<feature type="compositionally biased region" description="Polar residues" evidence="1">
    <location>
        <begin position="44"/>
        <end position="55"/>
    </location>
</feature>
<protein>
    <submittedName>
        <fullName evidence="2">Uncharacterized protein</fullName>
    </submittedName>
</protein>
<evidence type="ECO:0000313" key="3">
    <source>
        <dbReference type="Proteomes" id="UP000236290"/>
    </source>
</evidence>
<dbReference type="EMBL" id="MTYI01000050">
    <property type="protein sequence ID" value="PNP55771.1"/>
    <property type="molecule type" value="Genomic_DNA"/>
</dbReference>
<accession>A0A2K0UDB6</accession>
<proteinExistence type="predicted"/>
<evidence type="ECO:0000313" key="2">
    <source>
        <dbReference type="EMBL" id="PNP55771.1"/>
    </source>
</evidence>
<reference evidence="2 3" key="1">
    <citation type="submission" date="2017-02" db="EMBL/GenBank/DDBJ databases">
        <title>Genomes of Trichoderma spp. with biocontrol activity.</title>
        <authorList>
            <person name="Gardiner D."/>
            <person name="Kazan K."/>
            <person name="Vos C."/>
            <person name="Harvey P."/>
        </authorList>
    </citation>
    <scope>NUCLEOTIDE SEQUENCE [LARGE SCALE GENOMIC DNA]</scope>
    <source>
        <strain evidence="2 3">Tr1</strain>
    </source>
</reference>
<feature type="region of interest" description="Disordered" evidence="1">
    <location>
        <begin position="1"/>
        <end position="55"/>
    </location>
</feature>